<dbReference type="InterPro" id="IPR006059">
    <property type="entry name" value="SBP"/>
</dbReference>
<dbReference type="Gene3D" id="3.40.190.10">
    <property type="entry name" value="Periplasmic binding protein-like II"/>
    <property type="match status" value="2"/>
</dbReference>
<evidence type="ECO:0000313" key="6">
    <source>
        <dbReference type="Proteomes" id="UP000014184"/>
    </source>
</evidence>
<evidence type="ECO:0000256" key="1">
    <source>
        <dbReference type="ARBA" id="ARBA00008520"/>
    </source>
</evidence>
<dbReference type="PANTHER" id="PTHR43649">
    <property type="entry name" value="ARABINOSE-BINDING PROTEIN-RELATED"/>
    <property type="match status" value="1"/>
</dbReference>
<protein>
    <submittedName>
        <fullName evidence="5">ABC transporter periplasmic substrate-binding protein</fullName>
    </submittedName>
</protein>
<keyword evidence="2" id="KW-0813">Transport</keyword>
<dbReference type="InterPro" id="IPR050490">
    <property type="entry name" value="Bact_solute-bd_prot1"/>
</dbReference>
<dbReference type="EMBL" id="AOSG01000020">
    <property type="protein sequence ID" value="EOR72130.1"/>
    <property type="molecule type" value="Genomic_DNA"/>
</dbReference>
<name>A0A9P2TD21_THEFU</name>
<evidence type="ECO:0000256" key="4">
    <source>
        <dbReference type="SAM" id="SignalP"/>
    </source>
</evidence>
<comment type="similarity">
    <text evidence="1">Belongs to the bacterial solute-binding protein 1 family.</text>
</comment>
<evidence type="ECO:0000256" key="2">
    <source>
        <dbReference type="ARBA" id="ARBA00022448"/>
    </source>
</evidence>
<accession>A0A9P2TD21</accession>
<dbReference type="Proteomes" id="UP000014184">
    <property type="component" value="Unassembled WGS sequence"/>
</dbReference>
<feature type="signal peptide" evidence="4">
    <location>
        <begin position="1"/>
        <end position="21"/>
    </location>
</feature>
<dbReference type="AlphaFoldDB" id="A0A9P2TD21"/>
<proteinExistence type="inferred from homology"/>
<dbReference type="SUPFAM" id="SSF53850">
    <property type="entry name" value="Periplasmic binding protein-like II"/>
    <property type="match status" value="1"/>
</dbReference>
<dbReference type="PROSITE" id="PS51257">
    <property type="entry name" value="PROKAR_LIPOPROTEIN"/>
    <property type="match status" value="1"/>
</dbReference>
<keyword evidence="3 4" id="KW-0732">Signal</keyword>
<organism evidence="5 6">
    <name type="scientific">Thermobifida fusca TM51</name>
    <dbReference type="NCBI Taxonomy" id="1169414"/>
    <lineage>
        <taxon>Bacteria</taxon>
        <taxon>Bacillati</taxon>
        <taxon>Actinomycetota</taxon>
        <taxon>Actinomycetes</taxon>
        <taxon>Streptosporangiales</taxon>
        <taxon>Nocardiopsidaceae</taxon>
        <taxon>Thermobifida</taxon>
    </lineage>
</organism>
<evidence type="ECO:0000313" key="5">
    <source>
        <dbReference type="EMBL" id="EOR72130.1"/>
    </source>
</evidence>
<gene>
    <name evidence="5" type="ORF">TM51_04133</name>
</gene>
<reference evidence="5 6" key="1">
    <citation type="journal article" date="2013" name="Genome Announc.">
        <title>Draft Genome Sequence of the Lignocellulose Decomposer Thermobifida fusca Strain TM51.</title>
        <authorList>
            <person name="Toth A."/>
            <person name="Barna T."/>
            <person name="Nagy I."/>
            <person name="Horvath B."/>
            <person name="Nagy I."/>
            <person name="Tancsics A."/>
            <person name="Kriszt B."/>
            <person name="Baka E."/>
            <person name="Fekete C."/>
            <person name="Kukolya J."/>
        </authorList>
    </citation>
    <scope>NUCLEOTIDE SEQUENCE [LARGE SCALE GENOMIC DNA]</scope>
    <source>
        <strain evidence="5 6">TM51</strain>
    </source>
</reference>
<feature type="chain" id="PRO_5040400706" evidence="4">
    <location>
        <begin position="22"/>
        <end position="457"/>
    </location>
</feature>
<sequence>MREVRRIAAAAAALAVLAAAACEVEEDRIIYLATGRDVSGNNLYLSLIQEWNRAHQKEGYRAYLVELPGSADEQYAEMVRDAQSGSPEYDIINIDNQFIAMFAEAGWIKEIGPGWAEANGFPDADGTALLEGTFREKLIRSVTYEDEAYAVPFTADVGMLYYRRDLVGQGSLTAGRTFHEILAELADAAEGTDVDHLYIGQFAQYEGFTVNTMEIVAGEQGRLIVPGEQRLADIHRNGAEHQALNLIAASFEDGTFHPAALDSNEEEAYVRFLSGETVAMRNWPIWYRRLLIASTENDSGHASEYAVEALPGAVLGGQSLALAAETPHEEAALDLIRFLTGEEQQQLLFYCGGYAPTRQDIYVNKLSPEQAAQLCASYEITGEDAWHNQANQLLDTIRLAIDDAQLRPVTPYYSQFSEEVFSGLHPMFADALHGAVPLDAKRLAQVYTAADRALDGS</sequence>
<dbReference type="PANTHER" id="PTHR43649:SF34">
    <property type="entry name" value="ABC TRANSPORTER PERIPLASMIC-BINDING PROTEIN YCJN-RELATED"/>
    <property type="match status" value="1"/>
</dbReference>
<comment type="caution">
    <text evidence="5">The sequence shown here is derived from an EMBL/GenBank/DDBJ whole genome shotgun (WGS) entry which is preliminary data.</text>
</comment>
<keyword evidence="6" id="KW-1185">Reference proteome</keyword>
<evidence type="ECO:0000256" key="3">
    <source>
        <dbReference type="ARBA" id="ARBA00022729"/>
    </source>
</evidence>
<dbReference type="Pfam" id="PF01547">
    <property type="entry name" value="SBP_bac_1"/>
    <property type="match status" value="1"/>
</dbReference>